<dbReference type="OrthoDB" id="1013233at2"/>
<proteinExistence type="predicted"/>
<dbReference type="EMBL" id="HG934468">
    <property type="protein sequence ID" value="CDN30802.1"/>
    <property type="molecule type" value="Genomic_DNA"/>
</dbReference>
<sequence>MKNIELENIVQIFNTETAVAYAQIINVVTNCTTHQNLSDTMAMLPQITTSHLHFEWGFGASHFWLKQRKERNSPELFDNRILIVKF</sequence>
<protein>
    <submittedName>
        <fullName evidence="1">Uncharacterized protein</fullName>
    </submittedName>
</protein>
<name>A0A060R6V9_9BACT</name>
<dbReference type="STRING" id="1433126.BN938_0697"/>
<organism evidence="1 2">
    <name type="scientific">Mucinivorans hirudinis</name>
    <dbReference type="NCBI Taxonomy" id="1433126"/>
    <lineage>
        <taxon>Bacteria</taxon>
        <taxon>Pseudomonadati</taxon>
        <taxon>Bacteroidota</taxon>
        <taxon>Bacteroidia</taxon>
        <taxon>Bacteroidales</taxon>
        <taxon>Rikenellaceae</taxon>
        <taxon>Mucinivorans</taxon>
    </lineage>
</organism>
<gene>
    <name evidence="1" type="ORF">BN938_0697</name>
</gene>
<evidence type="ECO:0000313" key="1">
    <source>
        <dbReference type="EMBL" id="CDN30802.1"/>
    </source>
</evidence>
<dbReference type="KEGG" id="rbc:BN938_0697"/>
<reference evidence="1 2" key="1">
    <citation type="journal article" date="2015" name="Genome Announc.">
        <title>Complete Genome Sequence of the Novel Leech Symbiont Mucinivorans hirudinis M3T.</title>
        <authorList>
            <person name="Nelson M.C."/>
            <person name="Bomar L."/>
            <person name="Graf J."/>
        </authorList>
    </citation>
    <scope>NUCLEOTIDE SEQUENCE [LARGE SCALE GENOMIC DNA]</scope>
    <source>
        <strain evidence="2">M3</strain>
    </source>
</reference>
<dbReference type="HOGENOM" id="CLU_185000_0_0_10"/>
<dbReference type="Proteomes" id="UP000027616">
    <property type="component" value="Chromosome I"/>
</dbReference>
<accession>A0A060R6V9</accession>
<dbReference type="AlphaFoldDB" id="A0A060R6V9"/>
<keyword evidence="2" id="KW-1185">Reference proteome</keyword>
<evidence type="ECO:0000313" key="2">
    <source>
        <dbReference type="Proteomes" id="UP000027616"/>
    </source>
</evidence>